<reference evidence="1" key="1">
    <citation type="submission" date="2021-01" db="EMBL/GenBank/DDBJ databases">
        <authorList>
            <person name="Corre E."/>
            <person name="Pelletier E."/>
            <person name="Niang G."/>
            <person name="Scheremetjew M."/>
            <person name="Finn R."/>
            <person name="Kale V."/>
            <person name="Holt S."/>
            <person name="Cochrane G."/>
            <person name="Meng A."/>
            <person name="Brown T."/>
            <person name="Cohen L."/>
        </authorList>
    </citation>
    <scope>NUCLEOTIDE SEQUENCE</scope>
    <source>
        <strain evidence="1">SM1012Den-03</strain>
    </source>
</reference>
<dbReference type="Gene3D" id="3.80.10.10">
    <property type="entry name" value="Ribonuclease Inhibitor"/>
    <property type="match status" value="1"/>
</dbReference>
<dbReference type="PANTHER" id="PTHR45661">
    <property type="entry name" value="SURFACE ANTIGEN"/>
    <property type="match status" value="1"/>
</dbReference>
<evidence type="ECO:0000313" key="1">
    <source>
        <dbReference type="EMBL" id="CAD9617128.1"/>
    </source>
</evidence>
<dbReference type="InterPro" id="IPR053139">
    <property type="entry name" value="Surface_bspA-like"/>
</dbReference>
<evidence type="ECO:0008006" key="2">
    <source>
        <dbReference type="Google" id="ProtNLM"/>
    </source>
</evidence>
<dbReference type="AlphaFoldDB" id="A0A7S2PSQ4"/>
<dbReference type="InterPro" id="IPR026906">
    <property type="entry name" value="LRR_5"/>
</dbReference>
<sequence>MVSVKFHDGVEEIKRWAFKGCTSLRSLNLTGIKTIGSKAFMSCDALMDVDVKFGDYQGRTEISKKAFDHCSSLRRSKLLGVRKVEKWAFNYCTSLTDVEFDDKLETIDEYAFRHCHLLTRISIPLKDGIFLCPQGSRNGRRNQFDSCENLTTVDLVGIEGIRNTISFFVPESYRNHGNALIDMPNQVLRNVSGFKTTEYIKDWIEDLIKGLEHGKEVYKPLLKEGMTQLELAVWKAKLDEDEDEGGVLEREGVRTTRGRRKRARKEICITSGSSIVIKNVLPFLQLE</sequence>
<protein>
    <recommendedName>
        <fullName evidence="2">Leucine-rich repeat domain-containing protein</fullName>
    </recommendedName>
</protein>
<accession>A0A7S2PSQ4</accession>
<proteinExistence type="predicted"/>
<gene>
    <name evidence="1" type="ORF">SMAR0320_LOCUS16034</name>
</gene>
<dbReference type="Pfam" id="PF13306">
    <property type="entry name" value="LRR_5"/>
    <property type="match status" value="1"/>
</dbReference>
<dbReference type="PANTHER" id="PTHR45661:SF3">
    <property type="entry name" value="IG-LIKE DOMAIN-CONTAINING PROTEIN"/>
    <property type="match status" value="1"/>
</dbReference>
<organism evidence="1">
    <name type="scientific">Skeletonema marinoi</name>
    <dbReference type="NCBI Taxonomy" id="267567"/>
    <lineage>
        <taxon>Eukaryota</taxon>
        <taxon>Sar</taxon>
        <taxon>Stramenopiles</taxon>
        <taxon>Ochrophyta</taxon>
        <taxon>Bacillariophyta</taxon>
        <taxon>Coscinodiscophyceae</taxon>
        <taxon>Thalassiosirophycidae</taxon>
        <taxon>Thalassiosirales</taxon>
        <taxon>Skeletonemataceae</taxon>
        <taxon>Skeletonema</taxon>
        <taxon>Skeletonema marinoi-dohrnii complex</taxon>
    </lineage>
</organism>
<name>A0A7S2PSQ4_9STRA</name>
<dbReference type="InterPro" id="IPR032675">
    <property type="entry name" value="LRR_dom_sf"/>
</dbReference>
<dbReference type="SUPFAM" id="SSF52058">
    <property type="entry name" value="L domain-like"/>
    <property type="match status" value="1"/>
</dbReference>
<dbReference type="EMBL" id="HBGZ01022358">
    <property type="protein sequence ID" value="CAD9617128.1"/>
    <property type="molecule type" value="Transcribed_RNA"/>
</dbReference>